<evidence type="ECO:0000313" key="2">
    <source>
        <dbReference type="Proteomes" id="UP001141806"/>
    </source>
</evidence>
<organism evidence="1 2">
    <name type="scientific">Protea cynaroides</name>
    <dbReference type="NCBI Taxonomy" id="273540"/>
    <lineage>
        <taxon>Eukaryota</taxon>
        <taxon>Viridiplantae</taxon>
        <taxon>Streptophyta</taxon>
        <taxon>Embryophyta</taxon>
        <taxon>Tracheophyta</taxon>
        <taxon>Spermatophyta</taxon>
        <taxon>Magnoliopsida</taxon>
        <taxon>Proteales</taxon>
        <taxon>Proteaceae</taxon>
        <taxon>Protea</taxon>
    </lineage>
</organism>
<keyword evidence="2" id="KW-1185">Reference proteome</keyword>
<dbReference type="Proteomes" id="UP001141806">
    <property type="component" value="Unassembled WGS sequence"/>
</dbReference>
<name>A0A9Q0QYP3_9MAGN</name>
<sequence>MNHEICSLHVYLSGGVTSITCNYNTFVVFLFGYPNPRPKLGHLSQFSGCISSKGRPVIRKLDPLNHLEGTSALDQSKDSSVATQASTQWRQMGNDEKMTAVQSEMTRVNQLPVNSSYATHRKRVLNKVWRLLSVQRSKAQEEELELLFATLSL</sequence>
<dbReference type="OrthoDB" id="1928932at2759"/>
<proteinExistence type="predicted"/>
<protein>
    <submittedName>
        <fullName evidence="1">Uncharacterized protein</fullName>
    </submittedName>
</protein>
<dbReference type="EMBL" id="JAMYWD010000003">
    <property type="protein sequence ID" value="KAJ4976945.1"/>
    <property type="molecule type" value="Genomic_DNA"/>
</dbReference>
<reference evidence="1" key="1">
    <citation type="journal article" date="2023" name="Plant J.">
        <title>The genome of the king protea, Protea cynaroides.</title>
        <authorList>
            <person name="Chang J."/>
            <person name="Duong T.A."/>
            <person name="Schoeman C."/>
            <person name="Ma X."/>
            <person name="Roodt D."/>
            <person name="Barker N."/>
            <person name="Li Z."/>
            <person name="Van de Peer Y."/>
            <person name="Mizrachi E."/>
        </authorList>
    </citation>
    <scope>NUCLEOTIDE SEQUENCE</scope>
    <source>
        <tissue evidence="1">Young leaves</tissue>
    </source>
</reference>
<comment type="caution">
    <text evidence="1">The sequence shown here is derived from an EMBL/GenBank/DDBJ whole genome shotgun (WGS) entry which is preliminary data.</text>
</comment>
<evidence type="ECO:0000313" key="1">
    <source>
        <dbReference type="EMBL" id="KAJ4976945.1"/>
    </source>
</evidence>
<gene>
    <name evidence="1" type="ORF">NE237_002051</name>
</gene>
<accession>A0A9Q0QYP3</accession>
<dbReference type="AlphaFoldDB" id="A0A9Q0QYP3"/>